<dbReference type="InterPro" id="IPR003439">
    <property type="entry name" value="ABC_transporter-like_ATP-bd"/>
</dbReference>
<evidence type="ECO:0000259" key="5">
    <source>
        <dbReference type="PROSITE" id="PS50893"/>
    </source>
</evidence>
<dbReference type="PANTHER" id="PTHR42734:SF17">
    <property type="entry name" value="METAL TRANSPORT SYSTEM ATP-BINDING PROTEIN TM_0124-RELATED"/>
    <property type="match status" value="1"/>
</dbReference>
<dbReference type="PROSITE" id="PS50893">
    <property type="entry name" value="ABC_TRANSPORTER_2"/>
    <property type="match status" value="1"/>
</dbReference>
<dbReference type="PROSITE" id="PS00211">
    <property type="entry name" value="ABC_TRANSPORTER_1"/>
    <property type="match status" value="1"/>
</dbReference>
<dbReference type="Proteomes" id="UP000593765">
    <property type="component" value="Chromosome"/>
</dbReference>
<evidence type="ECO:0000256" key="1">
    <source>
        <dbReference type="ARBA" id="ARBA00005417"/>
    </source>
</evidence>
<accession>A0A7M2WUB6</accession>
<organism evidence="6 7">
    <name type="scientific">Humisphaera borealis</name>
    <dbReference type="NCBI Taxonomy" id="2807512"/>
    <lineage>
        <taxon>Bacteria</taxon>
        <taxon>Pseudomonadati</taxon>
        <taxon>Planctomycetota</taxon>
        <taxon>Phycisphaerae</taxon>
        <taxon>Tepidisphaerales</taxon>
        <taxon>Tepidisphaeraceae</taxon>
        <taxon>Humisphaera</taxon>
    </lineage>
</organism>
<dbReference type="InterPro" id="IPR017871">
    <property type="entry name" value="ABC_transporter-like_CS"/>
</dbReference>
<proteinExistence type="inferred from homology"/>
<sequence length="243" mass="25504">MPLVQLNNASFGYRRRSVIAGVSCVVEAGRCLGIYGPNGVGKSTLLRGMTGLLAPLTGTVDVAPGMRFGYLPQQRAGESHWPMTSLDAASMAISAQARFGFLRGRQERVLSRMDELGVVELAGRPFFQLSGGQQQRVLLAGAFAADPSVLVLDEPMSGVDAGARELLIEHLQRAKANGLAILIVSHDVADLLALADTALLLEPAADAGKPSRGVSIAADDIVSRLTAGRSGFNRQPAWQGAAS</sequence>
<dbReference type="RefSeq" id="WP_206291370.1">
    <property type="nucleotide sequence ID" value="NZ_CP063458.1"/>
</dbReference>
<evidence type="ECO:0000256" key="3">
    <source>
        <dbReference type="ARBA" id="ARBA00022741"/>
    </source>
</evidence>
<dbReference type="AlphaFoldDB" id="A0A7M2WUB6"/>
<dbReference type="InterPro" id="IPR050153">
    <property type="entry name" value="Metal_Ion_Import_ABC"/>
</dbReference>
<dbReference type="Gene3D" id="3.40.50.300">
    <property type="entry name" value="P-loop containing nucleotide triphosphate hydrolases"/>
    <property type="match status" value="1"/>
</dbReference>
<dbReference type="PANTHER" id="PTHR42734">
    <property type="entry name" value="METAL TRANSPORT SYSTEM ATP-BINDING PROTEIN TM_0124-RELATED"/>
    <property type="match status" value="1"/>
</dbReference>
<dbReference type="GO" id="GO:0005524">
    <property type="term" value="F:ATP binding"/>
    <property type="evidence" value="ECO:0007669"/>
    <property type="project" value="UniProtKB-KW"/>
</dbReference>
<dbReference type="SMART" id="SM00382">
    <property type="entry name" value="AAA"/>
    <property type="match status" value="1"/>
</dbReference>
<keyword evidence="7" id="KW-1185">Reference proteome</keyword>
<dbReference type="InterPro" id="IPR003593">
    <property type="entry name" value="AAA+_ATPase"/>
</dbReference>
<dbReference type="SUPFAM" id="SSF52540">
    <property type="entry name" value="P-loop containing nucleoside triphosphate hydrolases"/>
    <property type="match status" value="1"/>
</dbReference>
<dbReference type="Pfam" id="PF00005">
    <property type="entry name" value="ABC_tran"/>
    <property type="match status" value="1"/>
</dbReference>
<gene>
    <name evidence="6" type="ORF">IPV69_19360</name>
</gene>
<feature type="domain" description="ABC transporter" evidence="5">
    <location>
        <begin position="4"/>
        <end position="226"/>
    </location>
</feature>
<evidence type="ECO:0000313" key="7">
    <source>
        <dbReference type="Proteomes" id="UP000593765"/>
    </source>
</evidence>
<dbReference type="KEGG" id="hbs:IPV69_19360"/>
<evidence type="ECO:0000256" key="4">
    <source>
        <dbReference type="ARBA" id="ARBA00022840"/>
    </source>
</evidence>
<evidence type="ECO:0000313" key="6">
    <source>
        <dbReference type="EMBL" id="QOV88391.1"/>
    </source>
</evidence>
<name>A0A7M2WUB6_9BACT</name>
<dbReference type="EMBL" id="CP063458">
    <property type="protein sequence ID" value="QOV88391.1"/>
    <property type="molecule type" value="Genomic_DNA"/>
</dbReference>
<dbReference type="InterPro" id="IPR027417">
    <property type="entry name" value="P-loop_NTPase"/>
</dbReference>
<reference evidence="6 7" key="1">
    <citation type="submission" date="2020-10" db="EMBL/GenBank/DDBJ databases">
        <title>Wide distribution of Phycisphaera-like planctomycetes from WD2101 soil group in peatlands and genome analysis of the first cultivated representative.</title>
        <authorList>
            <person name="Dedysh S.N."/>
            <person name="Beletsky A.V."/>
            <person name="Ivanova A."/>
            <person name="Kulichevskaya I.S."/>
            <person name="Suzina N.E."/>
            <person name="Philippov D.A."/>
            <person name="Rakitin A.L."/>
            <person name="Mardanov A.V."/>
            <person name="Ravin N.V."/>
        </authorList>
    </citation>
    <scope>NUCLEOTIDE SEQUENCE [LARGE SCALE GENOMIC DNA]</scope>
    <source>
        <strain evidence="6 7">M1803</strain>
    </source>
</reference>
<keyword evidence="2" id="KW-0813">Transport</keyword>
<keyword evidence="4 6" id="KW-0067">ATP-binding</keyword>
<keyword evidence="3" id="KW-0547">Nucleotide-binding</keyword>
<evidence type="ECO:0000256" key="2">
    <source>
        <dbReference type="ARBA" id="ARBA00022448"/>
    </source>
</evidence>
<dbReference type="GO" id="GO:0016887">
    <property type="term" value="F:ATP hydrolysis activity"/>
    <property type="evidence" value="ECO:0007669"/>
    <property type="project" value="InterPro"/>
</dbReference>
<protein>
    <submittedName>
        <fullName evidence="6">ATP-binding cassette domain-containing protein</fullName>
    </submittedName>
</protein>
<comment type="similarity">
    <text evidence="1">Belongs to the ABC transporter superfamily.</text>
</comment>